<dbReference type="InterPro" id="IPR038770">
    <property type="entry name" value="Na+/solute_symporter_sf"/>
</dbReference>
<dbReference type="AlphaFoldDB" id="A0AAD5H208"/>
<comment type="caution">
    <text evidence="2">The sequence shown here is derived from an EMBL/GenBank/DDBJ whole genome shotgun (WGS) entry which is preliminary data.</text>
</comment>
<keyword evidence="3" id="KW-1185">Reference proteome</keyword>
<keyword evidence="1" id="KW-0812">Transmembrane</keyword>
<gene>
    <name evidence="2" type="ORF">COHA_008919</name>
</gene>
<organism evidence="2 3">
    <name type="scientific">Chlorella ohadii</name>
    <dbReference type="NCBI Taxonomy" id="2649997"/>
    <lineage>
        <taxon>Eukaryota</taxon>
        <taxon>Viridiplantae</taxon>
        <taxon>Chlorophyta</taxon>
        <taxon>core chlorophytes</taxon>
        <taxon>Trebouxiophyceae</taxon>
        <taxon>Chlorellales</taxon>
        <taxon>Chlorellaceae</taxon>
        <taxon>Chlorella clade</taxon>
        <taxon>Chlorella</taxon>
    </lineage>
</organism>
<evidence type="ECO:0000313" key="2">
    <source>
        <dbReference type="EMBL" id="KAI7837230.1"/>
    </source>
</evidence>
<evidence type="ECO:0000256" key="1">
    <source>
        <dbReference type="SAM" id="Phobius"/>
    </source>
</evidence>
<sequence>MLCVAARSHLLAPPPAGHRQRHLGLGSRSLPARLAHAAARPAVASASRIPQAAPIVLAEAAALGLWQPALVAAAAPYVAGAAAGAALLTGLSFDGKDLKSAVLAAAGLTVAAQLAPFLAQAALGAGPALDPTALLAAAAKGLLLPLLAGIAVKAALPSGVAAVAPLLPIAALACVSLVCGSVVAGSAEAARAAGVRLLGAVAAAQAGTAALLFAASKAGLPVQGAPIAAGTLVGAAGAVLASTLAASQPLVAVACVGSALVSAIAALLLPGAAQAAPAGAVGAEAGAQSDGAQYLREVLQIPLAPKPSPSYSWQLPADTYLTVLHSRDDGDSQAAASSAPAVPANVAEARAWIAAWRAQQGRA</sequence>
<feature type="transmembrane region" description="Helical" evidence="1">
    <location>
        <begin position="193"/>
        <end position="215"/>
    </location>
</feature>
<reference evidence="2" key="1">
    <citation type="submission" date="2020-11" db="EMBL/GenBank/DDBJ databases">
        <title>Chlorella ohadii genome sequencing and assembly.</title>
        <authorList>
            <person name="Murik O."/>
            <person name="Treves H."/>
            <person name="Kedem I."/>
            <person name="Shotland Y."/>
            <person name="Kaplan A."/>
        </authorList>
    </citation>
    <scope>NUCLEOTIDE SEQUENCE</scope>
    <source>
        <strain evidence="2">1</strain>
    </source>
</reference>
<name>A0AAD5H208_9CHLO</name>
<proteinExistence type="predicted"/>
<feature type="transmembrane region" description="Helical" evidence="1">
    <location>
        <begin position="101"/>
        <end position="122"/>
    </location>
</feature>
<feature type="transmembrane region" description="Helical" evidence="1">
    <location>
        <begin position="250"/>
        <end position="269"/>
    </location>
</feature>
<accession>A0AAD5H208</accession>
<protein>
    <submittedName>
        <fullName evidence="2">Uncharacterized protein</fullName>
    </submittedName>
</protein>
<dbReference type="EMBL" id="JADXDR010000159">
    <property type="protein sequence ID" value="KAI7837230.1"/>
    <property type="molecule type" value="Genomic_DNA"/>
</dbReference>
<keyword evidence="1" id="KW-0472">Membrane</keyword>
<keyword evidence="1" id="KW-1133">Transmembrane helix</keyword>
<feature type="transmembrane region" description="Helical" evidence="1">
    <location>
        <begin position="69"/>
        <end position="89"/>
    </location>
</feature>
<dbReference type="Proteomes" id="UP001205105">
    <property type="component" value="Unassembled WGS sequence"/>
</dbReference>
<feature type="transmembrane region" description="Helical" evidence="1">
    <location>
        <begin position="227"/>
        <end position="244"/>
    </location>
</feature>
<dbReference type="Gene3D" id="1.20.1530.20">
    <property type="match status" value="1"/>
</dbReference>
<feature type="transmembrane region" description="Helical" evidence="1">
    <location>
        <begin position="163"/>
        <end position="187"/>
    </location>
</feature>
<evidence type="ECO:0000313" key="3">
    <source>
        <dbReference type="Proteomes" id="UP001205105"/>
    </source>
</evidence>